<evidence type="ECO:0000256" key="1">
    <source>
        <dbReference type="SAM" id="MobiDB-lite"/>
    </source>
</evidence>
<feature type="compositionally biased region" description="Pro residues" evidence="1">
    <location>
        <begin position="11"/>
        <end position="22"/>
    </location>
</feature>
<feature type="compositionally biased region" description="Polar residues" evidence="1">
    <location>
        <begin position="500"/>
        <end position="511"/>
    </location>
</feature>
<feature type="region of interest" description="Disordered" evidence="1">
    <location>
        <begin position="489"/>
        <end position="562"/>
    </location>
</feature>
<dbReference type="InterPro" id="IPR002562">
    <property type="entry name" value="3'-5'_exonuclease_dom"/>
</dbReference>
<proteinExistence type="predicted"/>
<reference evidence="4" key="2">
    <citation type="submission" date="2010-04" db="EMBL/GenBank/DDBJ databases">
        <authorList>
            <person name="Buell R."/>
            <person name="Hamilton J."/>
            <person name="Hostetler J."/>
        </authorList>
    </citation>
    <scope>NUCLEOTIDE SEQUENCE [LARGE SCALE GENOMIC DNA]</scope>
    <source>
        <strain evidence="4">DAOM:BR144</strain>
    </source>
</reference>
<dbReference type="VEuPathDB" id="FungiDB:PYU1_G001708"/>
<dbReference type="eggNOG" id="KOG2207">
    <property type="taxonomic scope" value="Eukaryota"/>
</dbReference>
<dbReference type="GO" id="GO:0003676">
    <property type="term" value="F:nucleic acid binding"/>
    <property type="evidence" value="ECO:0007669"/>
    <property type="project" value="InterPro"/>
</dbReference>
<feature type="domain" description="3'-5' exonuclease" evidence="2">
    <location>
        <begin position="558"/>
        <end position="619"/>
    </location>
</feature>
<reference evidence="4" key="1">
    <citation type="journal article" date="2010" name="Genome Biol.">
        <title>Genome sequence of the necrotrophic plant pathogen Pythium ultimum reveals original pathogenicity mechanisms and effector repertoire.</title>
        <authorList>
            <person name="Levesque C.A."/>
            <person name="Brouwer H."/>
            <person name="Cano L."/>
            <person name="Hamilton J.P."/>
            <person name="Holt C."/>
            <person name="Huitema E."/>
            <person name="Raffaele S."/>
            <person name="Robideau G.P."/>
            <person name="Thines M."/>
            <person name="Win J."/>
            <person name="Zerillo M.M."/>
            <person name="Beakes G.W."/>
            <person name="Boore J.L."/>
            <person name="Busam D."/>
            <person name="Dumas B."/>
            <person name="Ferriera S."/>
            <person name="Fuerstenberg S.I."/>
            <person name="Gachon C.M."/>
            <person name="Gaulin E."/>
            <person name="Govers F."/>
            <person name="Grenville-Briggs L."/>
            <person name="Horner N."/>
            <person name="Hostetler J."/>
            <person name="Jiang R.H."/>
            <person name="Johnson J."/>
            <person name="Krajaejun T."/>
            <person name="Lin H."/>
            <person name="Meijer H.J."/>
            <person name="Moore B."/>
            <person name="Morris P."/>
            <person name="Phuntmart V."/>
            <person name="Puiu D."/>
            <person name="Shetty J."/>
            <person name="Stajich J.E."/>
            <person name="Tripathy S."/>
            <person name="Wawra S."/>
            <person name="van West P."/>
            <person name="Whitty B.R."/>
            <person name="Coutinho P.M."/>
            <person name="Henrissat B."/>
            <person name="Martin F."/>
            <person name="Thomas P.D."/>
            <person name="Tyler B.M."/>
            <person name="De Vries R.P."/>
            <person name="Kamoun S."/>
            <person name="Yandell M."/>
            <person name="Tisserat N."/>
            <person name="Buell C.R."/>
        </authorList>
    </citation>
    <scope>NUCLEOTIDE SEQUENCE</scope>
    <source>
        <strain evidence="4">DAOM:BR144</strain>
    </source>
</reference>
<dbReference type="InterPro" id="IPR052408">
    <property type="entry name" value="Exonuclease_MUT-7-like"/>
</dbReference>
<dbReference type="GO" id="GO:0008408">
    <property type="term" value="F:3'-5' exonuclease activity"/>
    <property type="evidence" value="ECO:0007669"/>
    <property type="project" value="InterPro"/>
</dbReference>
<dbReference type="Gene3D" id="3.30.420.10">
    <property type="entry name" value="Ribonuclease H-like superfamily/Ribonuclease H"/>
    <property type="match status" value="1"/>
</dbReference>
<feature type="compositionally biased region" description="Basic and acidic residues" evidence="1">
    <location>
        <begin position="489"/>
        <end position="499"/>
    </location>
</feature>
<sequence>MDAHHPHDAATPPPPPPPPPLPPTLAELFQEFNVAAAVTHLRHMDSAQAKVEIPDAFLLVHTAPSSFLLCVNALVEQGKVMSHLNAVETAVVCIRSMADPLISGADVVLAGSLLSALQSCRVSLLAGFITAYRVREADVAAFCEHILTVKAYTAIHLMESLNMRHLLPVEVVLTAAIAQDDVRAGDIFVKRNRDHQVLFVQMLLANNIGDKIIKKRITDFKLDVHAFPEYVYRKKLSALRYMVYTDKFEDVLKFVTDDGDDALKEYACRILFEKKGGDHPATKHFVHTLKLAHVFPYVDLMTIDGDGSDDARTMGLPAQDEYDELDSCLSLAECIGAENIVFVDTLESVHACVAHLKTQSVVGFDCEWKATHGAITAQRKDGATTLVRDPCATLQLASAHKAFVLDTIALDEDAIGAPLASIFGDDAILKLGFDTKGDLKLLRVLLGSAGRHTDGTVVSRLLDLQAVMRKLYAQGLVATAATALDTTALKDEKGDKENSGESGEQPTGSSENSEDTGEDSKASLDEAAANAAVMDGDAPASITDETDAKRKKKKKQRVVDPNAKNALSLTGVAELYLGKPLDKRARMSNWERRPLTRAQLHYAALDAHVLVRILQQMQQRHPHEAFDAIVRRCTQINLR</sequence>
<feature type="compositionally biased region" description="Low complexity" evidence="1">
    <location>
        <begin position="525"/>
        <end position="540"/>
    </location>
</feature>
<dbReference type="AlphaFoldDB" id="K3W9R8"/>
<keyword evidence="4" id="KW-1185">Reference proteome</keyword>
<dbReference type="Proteomes" id="UP000019132">
    <property type="component" value="Unassembled WGS sequence"/>
</dbReference>
<evidence type="ECO:0000313" key="3">
    <source>
        <dbReference type="EnsemblProtists" id="PYU1_T001709"/>
    </source>
</evidence>
<feature type="region of interest" description="Disordered" evidence="1">
    <location>
        <begin position="1"/>
        <end position="22"/>
    </location>
</feature>
<evidence type="ECO:0000259" key="2">
    <source>
        <dbReference type="Pfam" id="PF01612"/>
    </source>
</evidence>
<dbReference type="PANTHER" id="PTHR47765:SF2">
    <property type="entry name" value="EXONUCLEASE MUT-7 HOMOLOG"/>
    <property type="match status" value="1"/>
</dbReference>
<dbReference type="STRING" id="431595.K3W9R8"/>
<dbReference type="Pfam" id="PF01612">
    <property type="entry name" value="DNA_pol_A_exo1"/>
    <property type="match status" value="1"/>
</dbReference>
<dbReference type="EMBL" id="GL376634">
    <property type="status" value="NOT_ANNOTATED_CDS"/>
    <property type="molecule type" value="Genomic_DNA"/>
</dbReference>
<dbReference type="EnsemblProtists" id="PYU1_T001709">
    <property type="protein sequence ID" value="PYU1_T001709"/>
    <property type="gene ID" value="PYU1_G001708"/>
</dbReference>
<reference evidence="3" key="3">
    <citation type="submission" date="2015-02" db="UniProtKB">
        <authorList>
            <consortium name="EnsemblProtists"/>
        </authorList>
    </citation>
    <scope>IDENTIFICATION</scope>
    <source>
        <strain evidence="3">DAOM BR144</strain>
    </source>
</reference>
<dbReference type="OMA" id="LKLYACK"/>
<protein>
    <recommendedName>
        <fullName evidence="2">3'-5' exonuclease domain-containing protein</fullName>
    </recommendedName>
</protein>
<dbReference type="GO" id="GO:0006139">
    <property type="term" value="P:nucleobase-containing compound metabolic process"/>
    <property type="evidence" value="ECO:0007669"/>
    <property type="project" value="InterPro"/>
</dbReference>
<evidence type="ECO:0000313" key="4">
    <source>
        <dbReference type="Proteomes" id="UP000019132"/>
    </source>
</evidence>
<organism evidence="3 4">
    <name type="scientific">Globisporangium ultimum (strain ATCC 200006 / CBS 805.95 / DAOM BR144)</name>
    <name type="common">Pythium ultimum</name>
    <dbReference type="NCBI Taxonomy" id="431595"/>
    <lineage>
        <taxon>Eukaryota</taxon>
        <taxon>Sar</taxon>
        <taxon>Stramenopiles</taxon>
        <taxon>Oomycota</taxon>
        <taxon>Peronosporomycetes</taxon>
        <taxon>Pythiales</taxon>
        <taxon>Pythiaceae</taxon>
        <taxon>Globisporangium</taxon>
    </lineage>
</organism>
<dbReference type="PANTHER" id="PTHR47765">
    <property type="entry name" value="3'-5' EXONUCLEASE DOMAIN-CONTAINING PROTEIN"/>
    <property type="match status" value="1"/>
</dbReference>
<dbReference type="SUPFAM" id="SSF53098">
    <property type="entry name" value="Ribonuclease H-like"/>
    <property type="match status" value="1"/>
</dbReference>
<dbReference type="InterPro" id="IPR012337">
    <property type="entry name" value="RNaseH-like_sf"/>
</dbReference>
<accession>K3W9R8</accession>
<dbReference type="InParanoid" id="K3W9R8"/>
<dbReference type="InterPro" id="IPR036397">
    <property type="entry name" value="RNaseH_sf"/>
</dbReference>
<name>K3W9R8_GLOUD</name>
<dbReference type="HOGENOM" id="CLU_485270_0_0_1"/>